<dbReference type="Pfam" id="PF19567">
    <property type="entry name" value="CpsB_CapC"/>
    <property type="match status" value="1"/>
</dbReference>
<protein>
    <recommendedName>
        <fullName evidence="2">protein-tyrosine-phosphatase</fullName>
        <ecNumber evidence="2">3.1.3.48</ecNumber>
    </recommendedName>
</protein>
<dbReference type="EC" id="3.1.3.48" evidence="2"/>
<evidence type="ECO:0000256" key="3">
    <source>
        <dbReference type="ARBA" id="ARBA00022801"/>
    </source>
</evidence>
<evidence type="ECO:0000256" key="2">
    <source>
        <dbReference type="ARBA" id="ARBA00013064"/>
    </source>
</evidence>
<comment type="similarity">
    <text evidence="1">Belongs to the metallo-dependent hydrolases superfamily. CpsB/CapC family.</text>
</comment>
<dbReference type="SUPFAM" id="SSF89550">
    <property type="entry name" value="PHP domain-like"/>
    <property type="match status" value="1"/>
</dbReference>
<dbReference type="Proteomes" id="UP000198724">
    <property type="component" value="Unassembled WGS sequence"/>
</dbReference>
<dbReference type="PANTHER" id="PTHR39181">
    <property type="entry name" value="TYROSINE-PROTEIN PHOSPHATASE YWQE"/>
    <property type="match status" value="1"/>
</dbReference>
<evidence type="ECO:0000256" key="4">
    <source>
        <dbReference type="ARBA" id="ARBA00051722"/>
    </source>
</evidence>
<dbReference type="EMBL" id="FOOT01000004">
    <property type="protein sequence ID" value="SFG92808.1"/>
    <property type="molecule type" value="Genomic_DNA"/>
</dbReference>
<proteinExistence type="inferred from homology"/>
<dbReference type="PANTHER" id="PTHR39181:SF1">
    <property type="entry name" value="TYROSINE-PROTEIN PHOSPHATASE YWQE"/>
    <property type="match status" value="1"/>
</dbReference>
<comment type="catalytic activity">
    <reaction evidence="4">
        <text>O-phospho-L-tyrosyl-[protein] + H2O = L-tyrosyl-[protein] + phosphate</text>
        <dbReference type="Rhea" id="RHEA:10684"/>
        <dbReference type="Rhea" id="RHEA-COMP:10136"/>
        <dbReference type="Rhea" id="RHEA-COMP:20101"/>
        <dbReference type="ChEBI" id="CHEBI:15377"/>
        <dbReference type="ChEBI" id="CHEBI:43474"/>
        <dbReference type="ChEBI" id="CHEBI:46858"/>
        <dbReference type="ChEBI" id="CHEBI:61978"/>
        <dbReference type="EC" id="3.1.3.48"/>
    </reaction>
</comment>
<dbReference type="GO" id="GO:0004725">
    <property type="term" value="F:protein tyrosine phosphatase activity"/>
    <property type="evidence" value="ECO:0007669"/>
    <property type="project" value="UniProtKB-EC"/>
</dbReference>
<dbReference type="AlphaFoldDB" id="A0A1I2VUC2"/>
<sequence length="265" mass="30041">MPFCTRSRAVGANVGKMIQFIKNLFGGSEPVLGVSLSELGADMHSHILPGIDDGSDSLEQSLELVRGMKELGYRKLIMTPHIMSDFYKNTPEIIREKLQLLRQAVEEAGIEMELDCAAEYYLDEGLLDKLDNDEELLTFGKNYLLFETSFLNEPLNLRETIFKMRSKGYQPVLAHPERYTYFYGKFEELVALRELGVLFQPNLNSLAGYYSPGARDVAERLIEQGYVDFLGTDTHGLKHIATLHKVLSSKYLVKALALPLRNRQL</sequence>
<evidence type="ECO:0000313" key="6">
    <source>
        <dbReference type="Proteomes" id="UP000198724"/>
    </source>
</evidence>
<gene>
    <name evidence="5" type="ORF">SAMN05421739_104372</name>
</gene>
<reference evidence="6" key="1">
    <citation type="submission" date="2016-10" db="EMBL/GenBank/DDBJ databases">
        <authorList>
            <person name="Varghese N."/>
            <person name="Submissions S."/>
        </authorList>
    </citation>
    <scope>NUCLEOTIDE SEQUENCE [LARGE SCALE GENOMIC DNA]</scope>
    <source>
        <strain evidence="6">LP51</strain>
    </source>
</reference>
<keyword evidence="3" id="KW-0378">Hydrolase</keyword>
<evidence type="ECO:0000313" key="5">
    <source>
        <dbReference type="EMBL" id="SFG92808.1"/>
    </source>
</evidence>
<dbReference type="GO" id="GO:0030145">
    <property type="term" value="F:manganese ion binding"/>
    <property type="evidence" value="ECO:0007669"/>
    <property type="project" value="InterPro"/>
</dbReference>
<keyword evidence="6" id="KW-1185">Reference proteome</keyword>
<dbReference type="STRING" id="1436961.SAMN05421739_104372"/>
<dbReference type="Gene3D" id="3.20.20.140">
    <property type="entry name" value="Metal-dependent hydrolases"/>
    <property type="match status" value="1"/>
</dbReference>
<dbReference type="InterPro" id="IPR016195">
    <property type="entry name" value="Pol/histidinol_Pase-like"/>
</dbReference>
<name>A0A1I2VUC2_9BACT</name>
<evidence type="ECO:0000256" key="1">
    <source>
        <dbReference type="ARBA" id="ARBA00005750"/>
    </source>
</evidence>
<organism evidence="5 6">
    <name type="scientific">Pontibacter chinhatensis</name>
    <dbReference type="NCBI Taxonomy" id="1436961"/>
    <lineage>
        <taxon>Bacteria</taxon>
        <taxon>Pseudomonadati</taxon>
        <taxon>Bacteroidota</taxon>
        <taxon>Cytophagia</taxon>
        <taxon>Cytophagales</taxon>
        <taxon>Hymenobacteraceae</taxon>
        <taxon>Pontibacter</taxon>
    </lineage>
</organism>
<dbReference type="InterPro" id="IPR016667">
    <property type="entry name" value="Caps_polysacc_synth_CpsB/CapC"/>
</dbReference>
<accession>A0A1I2VUC2</accession>